<dbReference type="PANTHER" id="PTHR30032:SF4">
    <property type="entry name" value="AMIDASE ENHANCER"/>
    <property type="match status" value="1"/>
</dbReference>
<dbReference type="PANTHER" id="PTHR30032">
    <property type="entry name" value="N-ACETYLMURAMOYL-L-ALANINE AMIDASE-RELATED"/>
    <property type="match status" value="1"/>
</dbReference>
<evidence type="ECO:0000256" key="1">
    <source>
        <dbReference type="SAM" id="Phobius"/>
    </source>
</evidence>
<proteinExistence type="predicted"/>
<dbReference type="EMBL" id="JBHSDV010000001">
    <property type="protein sequence ID" value="MFC4386524.1"/>
    <property type="molecule type" value="Genomic_DNA"/>
</dbReference>
<keyword evidence="1" id="KW-1133">Transmembrane helix</keyword>
<name>A0ABV8VS65_9BACI</name>
<comment type="caution">
    <text evidence="3">The sequence shown here is derived from an EMBL/GenBank/DDBJ whole genome shotgun (WGS) entry which is preliminary data.</text>
</comment>
<evidence type="ECO:0000313" key="3">
    <source>
        <dbReference type="EMBL" id="MFC4386524.1"/>
    </source>
</evidence>
<accession>A0ABV8VS65</accession>
<dbReference type="Proteomes" id="UP001595880">
    <property type="component" value="Unassembled WGS sequence"/>
</dbReference>
<keyword evidence="1" id="KW-0472">Membrane</keyword>
<feature type="transmembrane region" description="Helical" evidence="1">
    <location>
        <begin position="12"/>
        <end position="39"/>
    </location>
</feature>
<evidence type="ECO:0000259" key="2">
    <source>
        <dbReference type="Pfam" id="PF08486"/>
    </source>
</evidence>
<dbReference type="InterPro" id="IPR051922">
    <property type="entry name" value="Bact_Sporulation_Assoc"/>
</dbReference>
<dbReference type="RefSeq" id="WP_390195195.1">
    <property type="nucleotide sequence ID" value="NZ_JBHSDV010000001.1"/>
</dbReference>
<dbReference type="InterPro" id="IPR014225">
    <property type="entry name" value="Spore_II_D_firmicutes"/>
</dbReference>
<dbReference type="InterPro" id="IPR013486">
    <property type="entry name" value="SpoIID/LytB"/>
</dbReference>
<keyword evidence="1" id="KW-0812">Transmembrane</keyword>
<feature type="domain" description="Sporulation stage II protein D amidase enhancer LytB N-terminal" evidence="2">
    <location>
        <begin position="79"/>
        <end position="182"/>
    </location>
</feature>
<protein>
    <submittedName>
        <fullName evidence="3">Stage II sporulation protein D</fullName>
    </submittedName>
</protein>
<sequence length="356" mass="39774">MPKRKIKQSTINWKVPTIILASALLCIMFLLPTIVVIPFKGEGTVASSIETTNATTTEAQAKQVSALESPFHVQVLRTATNEVEKIPLEEYVVHVVASEMPADFELEALKAQALAARTYIVRFLMQKNAEELPGGADVTDTVQHQVFKNNDELRQVWGQDYQWKIDKITQAVSETQGEIITYNAEPITPAFFSTSNGYTENSEDYWQNELPYLRIVESPWDEELSPKFIDQVILTVGEVEQKLGVTLGSNAADFQITRTDSNRVKTATIAGTTFTGREVREKLQLPSNDFTITRKNDHFVFTTKGYGHGVGMSQYGAHGMALEGKTYQDILTYYYKGTTIETLEKAAPTLLVQSTN</sequence>
<keyword evidence="4" id="KW-1185">Reference proteome</keyword>
<organism evidence="3 4">
    <name type="scientific">Gracilibacillus marinus</name>
    <dbReference type="NCBI Taxonomy" id="630535"/>
    <lineage>
        <taxon>Bacteria</taxon>
        <taxon>Bacillati</taxon>
        <taxon>Bacillota</taxon>
        <taxon>Bacilli</taxon>
        <taxon>Bacillales</taxon>
        <taxon>Bacillaceae</taxon>
        <taxon>Gracilibacillus</taxon>
    </lineage>
</organism>
<dbReference type="InterPro" id="IPR013693">
    <property type="entry name" value="SpoIID/LytB_N"/>
</dbReference>
<dbReference type="NCBIfam" id="TIGR02669">
    <property type="entry name" value="SpoIID_LytB"/>
    <property type="match status" value="1"/>
</dbReference>
<dbReference type="Pfam" id="PF08486">
    <property type="entry name" value="SpoIID"/>
    <property type="match status" value="1"/>
</dbReference>
<evidence type="ECO:0000313" key="4">
    <source>
        <dbReference type="Proteomes" id="UP001595880"/>
    </source>
</evidence>
<dbReference type="NCBIfam" id="TIGR02870">
    <property type="entry name" value="spore_II_D"/>
    <property type="match status" value="1"/>
</dbReference>
<reference evidence="4" key="1">
    <citation type="journal article" date="2019" name="Int. J. Syst. Evol. Microbiol.">
        <title>The Global Catalogue of Microorganisms (GCM) 10K type strain sequencing project: providing services to taxonomists for standard genome sequencing and annotation.</title>
        <authorList>
            <consortium name="The Broad Institute Genomics Platform"/>
            <consortium name="The Broad Institute Genome Sequencing Center for Infectious Disease"/>
            <person name="Wu L."/>
            <person name="Ma J."/>
        </authorList>
    </citation>
    <scope>NUCLEOTIDE SEQUENCE [LARGE SCALE GENOMIC DNA]</scope>
    <source>
        <strain evidence="4">KACC 14058</strain>
    </source>
</reference>
<gene>
    <name evidence="3" type="primary">spoIID</name>
    <name evidence="3" type="ORF">ACFOZ1_01745</name>
</gene>